<accession>A0A558HUP3</accession>
<evidence type="ECO:0000259" key="1">
    <source>
        <dbReference type="Pfam" id="PF13924"/>
    </source>
</evidence>
<dbReference type="EMBL" id="VNFH01000002">
    <property type="protein sequence ID" value="TVU72808.1"/>
    <property type="molecule type" value="Genomic_DNA"/>
</dbReference>
<proteinExistence type="predicted"/>
<keyword evidence="3" id="KW-1185">Reference proteome</keyword>
<evidence type="ECO:0000313" key="2">
    <source>
        <dbReference type="EMBL" id="TVU72808.1"/>
    </source>
</evidence>
<feature type="domain" description="Lipocalin-like" evidence="1">
    <location>
        <begin position="16"/>
        <end position="148"/>
    </location>
</feature>
<sequence length="152" mass="17264">MIDTSDTTAHLHPELIGSWQLQRFWYAWPDGRELEPLGACKGQLHYLANGFMSVQLVSCEREPLGTAPSDDQLVTAFRKGFAYCGRWYWDGQREEVCHQLSLATIADWDGVTLNRSVSFKEGSLLLGTDAPNLQLPEGGFLTWLQWQRLPNH</sequence>
<dbReference type="AlphaFoldDB" id="A0A558HUP3"/>
<dbReference type="RefSeq" id="WP_024952116.1">
    <property type="nucleotide sequence ID" value="NZ_CAWOWR010000076.1"/>
</dbReference>
<organism evidence="2 3">
    <name type="scientific">Cobetia crustatorum</name>
    <dbReference type="NCBI Taxonomy" id="553385"/>
    <lineage>
        <taxon>Bacteria</taxon>
        <taxon>Pseudomonadati</taxon>
        <taxon>Pseudomonadota</taxon>
        <taxon>Gammaproteobacteria</taxon>
        <taxon>Oceanospirillales</taxon>
        <taxon>Halomonadaceae</taxon>
        <taxon>Cobetia</taxon>
    </lineage>
</organism>
<dbReference type="OrthoDB" id="6164062at2"/>
<protein>
    <submittedName>
        <fullName evidence="2">Lipocalin-like domain-containing protein</fullName>
    </submittedName>
</protein>
<reference evidence="2 3" key="1">
    <citation type="submission" date="2019-07" db="EMBL/GenBank/DDBJ databases">
        <title>Diversity of Bacteria from Kongsfjorden, Arctic.</title>
        <authorList>
            <person name="Yu Y."/>
        </authorList>
    </citation>
    <scope>NUCLEOTIDE SEQUENCE [LARGE SCALE GENOMIC DNA]</scope>
    <source>
        <strain evidence="2 3">SM1923</strain>
    </source>
</reference>
<dbReference type="Proteomes" id="UP000319941">
    <property type="component" value="Unassembled WGS sequence"/>
</dbReference>
<comment type="caution">
    <text evidence="2">The sequence shown here is derived from an EMBL/GenBank/DDBJ whole genome shotgun (WGS) entry which is preliminary data.</text>
</comment>
<dbReference type="InterPro" id="IPR024311">
    <property type="entry name" value="Lipocalin-like"/>
</dbReference>
<name>A0A558HUP3_9GAMM</name>
<gene>
    <name evidence="2" type="ORF">FQP86_03850</name>
</gene>
<dbReference type="Pfam" id="PF13924">
    <property type="entry name" value="Lipocalin_5"/>
    <property type="match status" value="1"/>
</dbReference>
<evidence type="ECO:0000313" key="3">
    <source>
        <dbReference type="Proteomes" id="UP000319941"/>
    </source>
</evidence>
<dbReference type="STRING" id="553385.GCA_000591415_02042"/>